<dbReference type="RefSeq" id="WP_161014283.1">
    <property type="nucleotide sequence ID" value="NZ_WWCK01000004.1"/>
</dbReference>
<reference evidence="1 2" key="1">
    <citation type="submission" date="2019-12" db="EMBL/GenBank/DDBJ databases">
        <title>Novel species isolated from a subtropical stream in China.</title>
        <authorList>
            <person name="Lu H."/>
        </authorList>
    </citation>
    <scope>NUCLEOTIDE SEQUENCE [LARGE SCALE GENOMIC DNA]</scope>
    <source>
        <strain evidence="1 2">FT55W</strain>
    </source>
</reference>
<dbReference type="Proteomes" id="UP000450012">
    <property type="component" value="Unassembled WGS sequence"/>
</dbReference>
<comment type="caution">
    <text evidence="1">The sequence shown here is derived from an EMBL/GenBank/DDBJ whole genome shotgun (WGS) entry which is preliminary data.</text>
</comment>
<evidence type="ECO:0000313" key="1">
    <source>
        <dbReference type="EMBL" id="MYM67707.1"/>
    </source>
</evidence>
<proteinExistence type="predicted"/>
<evidence type="ECO:0000313" key="2">
    <source>
        <dbReference type="Proteomes" id="UP000450012"/>
    </source>
</evidence>
<gene>
    <name evidence="1" type="ORF">GTP45_12795</name>
</gene>
<sequence length="194" mass="21035">MLPPEVESVELEAGINGLKQQLHQQLRASGYQVLILDQNSYDTIWNQEIAEVGGIYDSGTGALRRQAYLQALGHLVQRVSSETGAALVVRPQLVLRPAELSGVSAVWDGQQRRKLTKGAGDDTMRHDGTTVGLSVGISMFAPSGEFVLSTHGGASLPFRLNLETKRNEVRSDLFSNDKEIAEGVALALTPFHRA</sequence>
<name>A0A7X4GQA6_9BURK</name>
<keyword evidence="2" id="KW-1185">Reference proteome</keyword>
<dbReference type="EMBL" id="WWCK01000004">
    <property type="protein sequence ID" value="MYM67707.1"/>
    <property type="molecule type" value="Genomic_DNA"/>
</dbReference>
<organism evidence="1 2">
    <name type="scientific">Duganella rivi</name>
    <dbReference type="NCBI Taxonomy" id="2666083"/>
    <lineage>
        <taxon>Bacteria</taxon>
        <taxon>Pseudomonadati</taxon>
        <taxon>Pseudomonadota</taxon>
        <taxon>Betaproteobacteria</taxon>
        <taxon>Burkholderiales</taxon>
        <taxon>Oxalobacteraceae</taxon>
        <taxon>Telluria group</taxon>
        <taxon>Duganella</taxon>
    </lineage>
</organism>
<accession>A0A7X4GQA6</accession>
<protein>
    <submittedName>
        <fullName evidence="1">Uncharacterized protein</fullName>
    </submittedName>
</protein>
<dbReference type="AlphaFoldDB" id="A0A7X4GQA6"/>